<organism evidence="2">
    <name type="scientific">Oryza nivara</name>
    <name type="common">Indian wild rice</name>
    <name type="synonym">Oryza sativa f. spontanea</name>
    <dbReference type="NCBI Taxonomy" id="4536"/>
    <lineage>
        <taxon>Eukaryota</taxon>
        <taxon>Viridiplantae</taxon>
        <taxon>Streptophyta</taxon>
        <taxon>Embryophyta</taxon>
        <taxon>Tracheophyta</taxon>
        <taxon>Spermatophyta</taxon>
        <taxon>Magnoliopsida</taxon>
        <taxon>Liliopsida</taxon>
        <taxon>Poales</taxon>
        <taxon>Poaceae</taxon>
        <taxon>BOP clade</taxon>
        <taxon>Oryzoideae</taxon>
        <taxon>Oryzeae</taxon>
        <taxon>Oryzinae</taxon>
        <taxon>Oryza</taxon>
    </lineage>
</organism>
<name>A0A0E0J9Y6_ORYNI</name>
<evidence type="ECO:0000313" key="3">
    <source>
        <dbReference type="Proteomes" id="UP000006591"/>
    </source>
</evidence>
<dbReference type="EnsemblPlants" id="ONIVA12G10990.1">
    <property type="protein sequence ID" value="ONIVA12G10990.1"/>
    <property type="gene ID" value="ONIVA12G10990"/>
</dbReference>
<proteinExistence type="predicted"/>
<protein>
    <submittedName>
        <fullName evidence="2">Uncharacterized protein</fullName>
    </submittedName>
</protein>
<feature type="compositionally biased region" description="Basic and acidic residues" evidence="1">
    <location>
        <begin position="11"/>
        <end position="28"/>
    </location>
</feature>
<accession>A0A0E0J9Y6</accession>
<reference evidence="2" key="1">
    <citation type="submission" date="2015-04" db="UniProtKB">
        <authorList>
            <consortium name="EnsemblPlants"/>
        </authorList>
    </citation>
    <scope>IDENTIFICATION</scope>
    <source>
        <strain evidence="2">SL10</strain>
    </source>
</reference>
<reference evidence="2" key="2">
    <citation type="submission" date="2018-04" db="EMBL/GenBank/DDBJ databases">
        <title>OnivRS2 (Oryza nivara Reference Sequence Version 2).</title>
        <authorList>
            <person name="Zhang J."/>
            <person name="Kudrna D."/>
            <person name="Lee S."/>
            <person name="Talag J."/>
            <person name="Rajasekar S."/>
            <person name="Welchert J."/>
            <person name="Hsing Y.-I."/>
            <person name="Wing R.A."/>
        </authorList>
    </citation>
    <scope>NUCLEOTIDE SEQUENCE [LARGE SCALE GENOMIC DNA]</scope>
    <source>
        <strain evidence="2">SL10</strain>
    </source>
</reference>
<dbReference type="HOGENOM" id="CLU_2779980_0_0_1"/>
<dbReference type="AlphaFoldDB" id="A0A0E0J9Y6"/>
<evidence type="ECO:0000256" key="1">
    <source>
        <dbReference type="SAM" id="MobiDB-lite"/>
    </source>
</evidence>
<dbReference type="Gramene" id="ONIVA12G10990.1">
    <property type="protein sequence ID" value="ONIVA12G10990.1"/>
    <property type="gene ID" value="ONIVA12G10990"/>
</dbReference>
<feature type="region of interest" description="Disordered" evidence="1">
    <location>
        <begin position="1"/>
        <end position="72"/>
    </location>
</feature>
<keyword evidence="3" id="KW-1185">Reference proteome</keyword>
<evidence type="ECO:0000313" key="2">
    <source>
        <dbReference type="EnsemblPlants" id="ONIVA12G10990.1"/>
    </source>
</evidence>
<dbReference type="Proteomes" id="UP000006591">
    <property type="component" value="Chromosome 12"/>
</dbReference>
<sequence length="72" mass="7075">MAVVTPASRTGRGETDGEVDRLAGERMRRAAGGSGGGGGGGGGDDGRGDAEDGREGGAEIGTEQAAAWFRQP</sequence>
<feature type="compositionally biased region" description="Gly residues" evidence="1">
    <location>
        <begin position="32"/>
        <end position="43"/>
    </location>
</feature>
<feature type="compositionally biased region" description="Basic and acidic residues" evidence="1">
    <location>
        <begin position="44"/>
        <end position="57"/>
    </location>
</feature>